<dbReference type="RefSeq" id="WP_119893698.1">
    <property type="nucleotide sequence ID" value="NZ_CP032419.1"/>
</dbReference>
<dbReference type="Proteomes" id="UP000265560">
    <property type="component" value="Chromosome"/>
</dbReference>
<evidence type="ECO:0000313" key="1">
    <source>
        <dbReference type="EMBL" id="AYC33079.1"/>
    </source>
</evidence>
<dbReference type="Gene3D" id="3.30.300.30">
    <property type="match status" value="1"/>
</dbReference>
<dbReference type="AlphaFoldDB" id="A0A385Z1J2"/>
<dbReference type="InterPro" id="IPR045851">
    <property type="entry name" value="AMP-bd_C_sf"/>
</dbReference>
<reference evidence="2" key="1">
    <citation type="submission" date="2018-09" db="EMBL/GenBank/DDBJ databases">
        <authorList>
            <person name="Zhu H."/>
        </authorList>
    </citation>
    <scope>NUCLEOTIDE SEQUENCE [LARGE SCALE GENOMIC DNA]</scope>
    <source>
        <strain evidence="2">K2W31S-8</strain>
    </source>
</reference>
<sequence>MQLRQGSQVGVDELQQYAFEHIAERPACPKRIFQVEALPVTAVGKIFKQRLRELAAASVFGERAAPRCGQLAAEVSQQADGSLLLNPDGVPPAHLHWCTEQAERLGLCVQTPEEVTL</sequence>
<dbReference type="EMBL" id="CP032419">
    <property type="protein sequence ID" value="AYC33079.1"/>
    <property type="molecule type" value="Genomic_DNA"/>
</dbReference>
<protein>
    <recommendedName>
        <fullName evidence="3">AMP-binding enzyme C-terminal domain-containing protein</fullName>
    </recommendedName>
</protein>
<evidence type="ECO:0008006" key="3">
    <source>
        <dbReference type="Google" id="ProtNLM"/>
    </source>
</evidence>
<gene>
    <name evidence="1" type="ORF">D3880_12200</name>
</gene>
<name>A0A385Z1J2_9PSED</name>
<evidence type="ECO:0000313" key="2">
    <source>
        <dbReference type="Proteomes" id="UP000265560"/>
    </source>
</evidence>
<dbReference type="OrthoDB" id="9803968at2"/>
<keyword evidence="2" id="KW-1185">Reference proteome</keyword>
<accession>A0A385Z1J2</accession>
<dbReference type="SUPFAM" id="SSF56801">
    <property type="entry name" value="Acetyl-CoA synthetase-like"/>
    <property type="match status" value="1"/>
</dbReference>
<organism evidence="1 2">
    <name type="scientific">Pseudomonas cavernae</name>
    <dbReference type="NCBI Taxonomy" id="2320867"/>
    <lineage>
        <taxon>Bacteria</taxon>
        <taxon>Pseudomonadati</taxon>
        <taxon>Pseudomonadota</taxon>
        <taxon>Gammaproteobacteria</taxon>
        <taxon>Pseudomonadales</taxon>
        <taxon>Pseudomonadaceae</taxon>
        <taxon>Pseudomonas</taxon>
    </lineage>
</organism>
<dbReference type="KEGG" id="pcav:D3880_12200"/>
<proteinExistence type="predicted"/>